<feature type="domain" description="ADF-H" evidence="6">
    <location>
        <begin position="2"/>
        <end position="142"/>
    </location>
</feature>
<evidence type="ECO:0000256" key="4">
    <source>
        <dbReference type="ARBA" id="ARBA00023203"/>
    </source>
</evidence>
<evidence type="ECO:0000256" key="5">
    <source>
        <dbReference type="ARBA" id="ARBA00032427"/>
    </source>
</evidence>
<evidence type="ECO:0000313" key="7">
    <source>
        <dbReference type="EMBL" id="CAG8791957.1"/>
    </source>
</evidence>
<evidence type="ECO:0000256" key="2">
    <source>
        <dbReference type="ARBA" id="ARBA00006844"/>
    </source>
</evidence>
<comment type="caution">
    <text evidence="7">The sequence shown here is derived from an EMBL/GenBank/DDBJ whole genome shotgun (WGS) entry which is preliminary data.</text>
</comment>
<organism evidence="7 8">
    <name type="scientific">Gigaspora margarita</name>
    <dbReference type="NCBI Taxonomy" id="4874"/>
    <lineage>
        <taxon>Eukaryota</taxon>
        <taxon>Fungi</taxon>
        <taxon>Fungi incertae sedis</taxon>
        <taxon>Mucoromycota</taxon>
        <taxon>Glomeromycotina</taxon>
        <taxon>Glomeromycetes</taxon>
        <taxon>Diversisporales</taxon>
        <taxon>Gigasporaceae</taxon>
        <taxon>Gigaspora</taxon>
    </lineage>
</organism>
<protein>
    <recommendedName>
        <fullName evidence="3">Cofilin</fullName>
    </recommendedName>
    <alternativeName>
        <fullName evidence="5">Actin-depolymerizing factor 1</fullName>
    </alternativeName>
</protein>
<dbReference type="InterPro" id="IPR017904">
    <property type="entry name" value="ADF/Cofilin"/>
</dbReference>
<keyword evidence="8" id="KW-1185">Reference proteome</keyword>
<dbReference type="InterPro" id="IPR029006">
    <property type="entry name" value="ADF-H/Gelsolin-like_dom_sf"/>
</dbReference>
<proteinExistence type="inferred from homology"/>
<dbReference type="Gene3D" id="3.40.20.10">
    <property type="entry name" value="Severin"/>
    <property type="match status" value="1"/>
</dbReference>
<reference evidence="7 8" key="1">
    <citation type="submission" date="2021-06" db="EMBL/GenBank/DDBJ databases">
        <authorList>
            <person name="Kallberg Y."/>
            <person name="Tangrot J."/>
            <person name="Rosling A."/>
        </authorList>
    </citation>
    <scope>NUCLEOTIDE SEQUENCE [LARGE SCALE GENOMIC DNA]</scope>
    <source>
        <strain evidence="7 8">120-4 pot B 10/14</strain>
    </source>
</reference>
<dbReference type="PANTHER" id="PTHR11913">
    <property type="entry name" value="COFILIN-RELATED"/>
    <property type="match status" value="1"/>
</dbReference>
<keyword evidence="4" id="KW-0009">Actin-binding</keyword>
<evidence type="ECO:0000313" key="8">
    <source>
        <dbReference type="Proteomes" id="UP000789901"/>
    </source>
</evidence>
<evidence type="ECO:0000259" key="6">
    <source>
        <dbReference type="PROSITE" id="PS51263"/>
    </source>
</evidence>
<dbReference type="EMBL" id="CAJVQB010019678">
    <property type="protein sequence ID" value="CAG8791957.1"/>
    <property type="molecule type" value="Genomic_DNA"/>
</dbReference>
<gene>
    <name evidence="7" type="ORF">GMARGA_LOCUS21371</name>
</gene>
<accession>A0ABN7VQ73</accession>
<dbReference type="PROSITE" id="PS51263">
    <property type="entry name" value="ADF_H"/>
    <property type="match status" value="1"/>
</dbReference>
<comment type="subcellular location">
    <subcellularLocation>
        <location evidence="1">Nucleus matrix</location>
    </subcellularLocation>
</comment>
<name>A0ABN7VQ73_GIGMA</name>
<dbReference type="SMART" id="SM00102">
    <property type="entry name" value="ADF"/>
    <property type="match status" value="1"/>
</dbReference>
<dbReference type="SUPFAM" id="SSF55753">
    <property type="entry name" value="Actin depolymerizing proteins"/>
    <property type="match status" value="1"/>
</dbReference>
<sequence>MFLNVLVPDVCVDVFTDLKLYKKYKYILYKFSNDKTNFVVDAAELAESDDNNCKEYYKFYTELTCKNDPYFAVYDFDYEKPGEGYRNKIIFISWVSEKADVQDKMISATSKEVLKTKLDISFQIEGTIANDIEFKQVLNKVLSIK</sequence>
<dbReference type="InterPro" id="IPR002108">
    <property type="entry name" value="ADF-H"/>
</dbReference>
<dbReference type="Proteomes" id="UP000789901">
    <property type="component" value="Unassembled WGS sequence"/>
</dbReference>
<evidence type="ECO:0000256" key="1">
    <source>
        <dbReference type="ARBA" id="ARBA00004109"/>
    </source>
</evidence>
<dbReference type="Pfam" id="PF00241">
    <property type="entry name" value="Cofilin_ADF"/>
    <property type="match status" value="1"/>
</dbReference>
<comment type="similarity">
    <text evidence="2">Belongs to the actin-binding proteins ADF family.</text>
</comment>
<evidence type="ECO:0000256" key="3">
    <source>
        <dbReference type="ARBA" id="ARBA00015630"/>
    </source>
</evidence>